<dbReference type="PANTHER" id="PTHR30461">
    <property type="entry name" value="DNA-INVERTASE FROM LAMBDOID PROPHAGE"/>
    <property type="match status" value="1"/>
</dbReference>
<feature type="coiled-coil region" evidence="1">
    <location>
        <begin position="402"/>
        <end position="429"/>
    </location>
</feature>
<evidence type="ECO:0000256" key="2">
    <source>
        <dbReference type="SAM" id="MobiDB-lite"/>
    </source>
</evidence>
<dbReference type="Proteomes" id="UP000234525">
    <property type="component" value="Unassembled WGS sequence"/>
</dbReference>
<dbReference type="CDD" id="cd00338">
    <property type="entry name" value="Ser_Recombinase"/>
    <property type="match status" value="1"/>
</dbReference>
<name>A0A2H1JZN5_BREAU</name>
<dbReference type="RefSeq" id="WP_101584236.1">
    <property type="nucleotide sequence ID" value="NZ_BJME01000003.1"/>
</dbReference>
<dbReference type="InterPro" id="IPR011109">
    <property type="entry name" value="DNA_bind_recombinase_dom"/>
</dbReference>
<dbReference type="Gene3D" id="3.90.1750.20">
    <property type="entry name" value="Putative Large Serine Recombinase, Chain B, Domain 2"/>
    <property type="match status" value="1"/>
</dbReference>
<accession>A0A2H1JZN5</accession>
<proteinExistence type="predicted"/>
<dbReference type="InterPro" id="IPR050639">
    <property type="entry name" value="SSR_resolvase"/>
</dbReference>
<dbReference type="SMART" id="SM00857">
    <property type="entry name" value="Resolvase"/>
    <property type="match status" value="1"/>
</dbReference>
<dbReference type="InterPro" id="IPR038109">
    <property type="entry name" value="DNA_bind_recomb_sf"/>
</dbReference>
<dbReference type="Pfam" id="PF00239">
    <property type="entry name" value="Resolvase"/>
    <property type="match status" value="1"/>
</dbReference>
<evidence type="ECO:0000256" key="1">
    <source>
        <dbReference type="SAM" id="Coils"/>
    </source>
</evidence>
<dbReference type="EMBL" id="FXZB01000022">
    <property type="protein sequence ID" value="SMX92910.1"/>
    <property type="molecule type" value="Genomic_DNA"/>
</dbReference>
<dbReference type="PANTHER" id="PTHR30461:SF23">
    <property type="entry name" value="DNA RECOMBINASE-RELATED"/>
    <property type="match status" value="1"/>
</dbReference>
<dbReference type="Pfam" id="PF07508">
    <property type="entry name" value="Recombinase"/>
    <property type="match status" value="1"/>
</dbReference>
<evidence type="ECO:0000313" key="4">
    <source>
        <dbReference type="EMBL" id="SMX92910.1"/>
    </source>
</evidence>
<keyword evidence="1" id="KW-0175">Coiled coil</keyword>
<dbReference type="InterPro" id="IPR036162">
    <property type="entry name" value="Resolvase-like_N_sf"/>
</dbReference>
<dbReference type="Gene3D" id="3.40.50.1390">
    <property type="entry name" value="Resolvase, N-terminal catalytic domain"/>
    <property type="match status" value="1"/>
</dbReference>
<sequence>MTTEPARRAVPRVAIYARQSVEEDQGIAQQIADCEEEVRRRGWLVAGEPYPDNDVSGSTARGSKTNWAKMLKAYDAGEFDTLMVTEVDRLTRSLTDVLDIRPPRRDIRVVTVRGGIDTEHDDYMLKQLVLLAEREVKIKAQRAQRYARERRAVGHPSPGKAPHGYTWVAAASRDKAGTRYVIDTDEAKDVRKIFKEFLSGAPLGQIARDLNTAGRSTRKGARWHTSTVRRILMNPLYAALLPPSQGSQPHDLAAIDLAACTPGAWKELIQRDLLVAARDKLIGVKPNHQGNSRKWLLSGLAVCSVCREPVRSARGKTHPTPRKDGTGTAPSQRYHTYRCVNGHIMRRGEIIDEFASEACIARLSEPDTLDLLAPKPDVVDVRVLNSQRIALGKRRKTVLKQISSGRATEEEAEEALDDLADELRVVDTEIARAVASDPLAELVGVEDARAWWFDEERTLARRRTVVEALMTVVIHPVGSGRRITTFEAAGETVEIDWKRSAT</sequence>
<feature type="region of interest" description="Disordered" evidence="2">
    <location>
        <begin position="312"/>
        <end position="331"/>
    </location>
</feature>
<gene>
    <name evidence="4" type="ORF">BAUR9175_02968</name>
</gene>
<evidence type="ECO:0000259" key="3">
    <source>
        <dbReference type="PROSITE" id="PS51737"/>
    </source>
</evidence>
<dbReference type="SUPFAM" id="SSF53041">
    <property type="entry name" value="Resolvase-like"/>
    <property type="match status" value="1"/>
</dbReference>
<keyword evidence="5" id="KW-1185">Reference proteome</keyword>
<dbReference type="GO" id="GO:0000150">
    <property type="term" value="F:DNA strand exchange activity"/>
    <property type="evidence" value="ECO:0007669"/>
    <property type="project" value="InterPro"/>
</dbReference>
<feature type="domain" description="Recombinase" evidence="3">
    <location>
        <begin position="162"/>
        <end position="287"/>
    </location>
</feature>
<comment type="caution">
    <text evidence="4">The sequence shown here is derived from an EMBL/GenBank/DDBJ whole genome shotgun (WGS) entry which is preliminary data.</text>
</comment>
<dbReference type="InterPro" id="IPR006119">
    <property type="entry name" value="Resolv_N"/>
</dbReference>
<dbReference type="AlphaFoldDB" id="A0A2H1JZN5"/>
<evidence type="ECO:0000313" key="5">
    <source>
        <dbReference type="Proteomes" id="UP000234525"/>
    </source>
</evidence>
<reference evidence="4" key="1">
    <citation type="submission" date="2017-03" db="EMBL/GenBank/DDBJ databases">
        <authorList>
            <person name="Monnet C."/>
        </authorList>
    </citation>
    <scope>NUCLEOTIDE SEQUENCE [LARGE SCALE GENOMIC DNA]</scope>
    <source>
        <strain evidence="4">ATCC 9175</strain>
    </source>
</reference>
<protein>
    <submittedName>
        <fullName evidence="4">Site-specific DNA recombinase</fullName>
    </submittedName>
</protein>
<organism evidence="4 5">
    <name type="scientific">Brevibacterium aurantiacum</name>
    <dbReference type="NCBI Taxonomy" id="273384"/>
    <lineage>
        <taxon>Bacteria</taxon>
        <taxon>Bacillati</taxon>
        <taxon>Actinomycetota</taxon>
        <taxon>Actinomycetes</taxon>
        <taxon>Micrococcales</taxon>
        <taxon>Brevibacteriaceae</taxon>
        <taxon>Brevibacterium</taxon>
    </lineage>
</organism>
<dbReference type="GO" id="GO:0003677">
    <property type="term" value="F:DNA binding"/>
    <property type="evidence" value="ECO:0007669"/>
    <property type="project" value="InterPro"/>
</dbReference>
<dbReference type="PROSITE" id="PS51737">
    <property type="entry name" value="RECOMBINASE_DNA_BIND"/>
    <property type="match status" value="1"/>
</dbReference>